<proteinExistence type="predicted"/>
<evidence type="ECO:0000313" key="2">
    <source>
        <dbReference type="Proteomes" id="UP000824469"/>
    </source>
</evidence>
<dbReference type="AlphaFoldDB" id="A0AA38F974"/>
<dbReference type="Proteomes" id="UP000824469">
    <property type="component" value="Unassembled WGS sequence"/>
</dbReference>
<feature type="non-terminal residue" evidence="1">
    <location>
        <position position="63"/>
    </location>
</feature>
<dbReference type="EMBL" id="JAHRHJ020000540">
    <property type="protein sequence ID" value="KAH9293963.1"/>
    <property type="molecule type" value="Genomic_DNA"/>
</dbReference>
<feature type="non-terminal residue" evidence="1">
    <location>
        <position position="1"/>
    </location>
</feature>
<gene>
    <name evidence="1" type="ORF">KI387_040833</name>
</gene>
<name>A0AA38F974_TAXCH</name>
<accession>A0AA38F974</accession>
<comment type="caution">
    <text evidence="1">The sequence shown here is derived from an EMBL/GenBank/DDBJ whole genome shotgun (WGS) entry which is preliminary data.</text>
</comment>
<sequence length="63" mass="6915">DCRPAQGDGYRTAALAWVAVIQDRLPGWVTVTGPPPWLGWRLQDRRPGWVTVTGPPPWQGGGH</sequence>
<organism evidence="1 2">
    <name type="scientific">Taxus chinensis</name>
    <name type="common">Chinese yew</name>
    <name type="synonym">Taxus wallichiana var. chinensis</name>
    <dbReference type="NCBI Taxonomy" id="29808"/>
    <lineage>
        <taxon>Eukaryota</taxon>
        <taxon>Viridiplantae</taxon>
        <taxon>Streptophyta</taxon>
        <taxon>Embryophyta</taxon>
        <taxon>Tracheophyta</taxon>
        <taxon>Spermatophyta</taxon>
        <taxon>Pinopsida</taxon>
        <taxon>Pinidae</taxon>
        <taxon>Conifers II</taxon>
        <taxon>Cupressales</taxon>
        <taxon>Taxaceae</taxon>
        <taxon>Taxus</taxon>
    </lineage>
</organism>
<keyword evidence="2" id="KW-1185">Reference proteome</keyword>
<protein>
    <submittedName>
        <fullName evidence="1">Uncharacterized protein</fullName>
    </submittedName>
</protein>
<reference evidence="1 2" key="1">
    <citation type="journal article" date="2021" name="Nat. Plants">
        <title>The Taxus genome provides insights into paclitaxel biosynthesis.</title>
        <authorList>
            <person name="Xiong X."/>
            <person name="Gou J."/>
            <person name="Liao Q."/>
            <person name="Li Y."/>
            <person name="Zhou Q."/>
            <person name="Bi G."/>
            <person name="Li C."/>
            <person name="Du R."/>
            <person name="Wang X."/>
            <person name="Sun T."/>
            <person name="Guo L."/>
            <person name="Liang H."/>
            <person name="Lu P."/>
            <person name="Wu Y."/>
            <person name="Zhang Z."/>
            <person name="Ro D.K."/>
            <person name="Shang Y."/>
            <person name="Huang S."/>
            <person name="Yan J."/>
        </authorList>
    </citation>
    <scope>NUCLEOTIDE SEQUENCE [LARGE SCALE GENOMIC DNA]</scope>
    <source>
        <strain evidence="1">Ta-2019</strain>
    </source>
</reference>
<evidence type="ECO:0000313" key="1">
    <source>
        <dbReference type="EMBL" id="KAH9293963.1"/>
    </source>
</evidence>